<proteinExistence type="inferred from homology"/>
<evidence type="ECO:0000313" key="4">
    <source>
        <dbReference type="Proteomes" id="UP001310022"/>
    </source>
</evidence>
<dbReference type="AlphaFoldDB" id="A0AAN5AL65"/>
<dbReference type="PANTHER" id="PTHR35089:SF1">
    <property type="entry name" value="CHAPERONE PROTEIN SKP"/>
    <property type="match status" value="1"/>
</dbReference>
<dbReference type="SUPFAM" id="SSF111384">
    <property type="entry name" value="OmpH-like"/>
    <property type="match status" value="1"/>
</dbReference>
<dbReference type="Proteomes" id="UP001310022">
    <property type="component" value="Unassembled WGS sequence"/>
</dbReference>
<dbReference type="Gene3D" id="3.30.910.20">
    <property type="entry name" value="Skp domain"/>
    <property type="match status" value="1"/>
</dbReference>
<keyword evidence="4" id="KW-1185">Reference proteome</keyword>
<evidence type="ECO:0008006" key="5">
    <source>
        <dbReference type="Google" id="ProtNLM"/>
    </source>
</evidence>
<dbReference type="Pfam" id="PF03938">
    <property type="entry name" value="OmpH"/>
    <property type="match status" value="1"/>
</dbReference>
<dbReference type="PANTHER" id="PTHR35089">
    <property type="entry name" value="CHAPERONE PROTEIN SKP"/>
    <property type="match status" value="1"/>
</dbReference>
<evidence type="ECO:0000256" key="1">
    <source>
        <dbReference type="ARBA" id="ARBA00009091"/>
    </source>
</evidence>
<name>A0AAN5AL65_9BACT</name>
<sequence>MAQVKVGYVDVDFVLEHHNGFSLIQAELELFKRQIAEKRAKKMQEYQEAIISLEKYRETFNDSIVKTREAQVEEMRKQLIAMDGSTQMAIIEKEQSLFQPVYNKVDIFIKDIAQKEGFTHIFTAKVRGTVFMLSGAEEYDLTQEVLERF</sequence>
<comment type="similarity">
    <text evidence="1">Belongs to the Skp family.</text>
</comment>
<dbReference type="EMBL" id="BQKE01000003">
    <property type="protein sequence ID" value="GJM63580.1"/>
    <property type="molecule type" value="Genomic_DNA"/>
</dbReference>
<dbReference type="GO" id="GO:0051082">
    <property type="term" value="F:unfolded protein binding"/>
    <property type="evidence" value="ECO:0007669"/>
    <property type="project" value="InterPro"/>
</dbReference>
<evidence type="ECO:0000256" key="2">
    <source>
        <dbReference type="ARBA" id="ARBA00022729"/>
    </source>
</evidence>
<gene>
    <name evidence="3" type="ORF">PEDI_41320</name>
</gene>
<comment type="caution">
    <text evidence="3">The sequence shown here is derived from an EMBL/GenBank/DDBJ whole genome shotgun (WGS) entry which is preliminary data.</text>
</comment>
<accession>A0AAN5AL65</accession>
<dbReference type="InterPro" id="IPR024930">
    <property type="entry name" value="Skp_dom_sf"/>
</dbReference>
<organism evidence="3 4">
    <name type="scientific">Persicobacter diffluens</name>
    <dbReference type="NCBI Taxonomy" id="981"/>
    <lineage>
        <taxon>Bacteria</taxon>
        <taxon>Pseudomonadati</taxon>
        <taxon>Bacteroidota</taxon>
        <taxon>Cytophagia</taxon>
        <taxon>Cytophagales</taxon>
        <taxon>Persicobacteraceae</taxon>
        <taxon>Persicobacter</taxon>
    </lineage>
</organism>
<reference evidence="3 4" key="1">
    <citation type="submission" date="2021-12" db="EMBL/GenBank/DDBJ databases">
        <title>Genome sequencing of bacteria with rrn-lacking chromosome and rrn-plasmid.</title>
        <authorList>
            <person name="Anda M."/>
            <person name="Iwasaki W."/>
        </authorList>
    </citation>
    <scope>NUCLEOTIDE SEQUENCE [LARGE SCALE GENOMIC DNA]</scope>
    <source>
        <strain evidence="3 4">NBRC 15940</strain>
    </source>
</reference>
<protein>
    <recommendedName>
        <fullName evidence="5">OmpH family outer membrane protein</fullName>
    </recommendedName>
</protein>
<evidence type="ECO:0000313" key="3">
    <source>
        <dbReference type="EMBL" id="GJM63580.1"/>
    </source>
</evidence>
<dbReference type="GO" id="GO:0005829">
    <property type="term" value="C:cytosol"/>
    <property type="evidence" value="ECO:0007669"/>
    <property type="project" value="TreeGrafter"/>
</dbReference>
<dbReference type="RefSeq" id="WP_338238730.1">
    <property type="nucleotide sequence ID" value="NZ_BQKE01000003.1"/>
</dbReference>
<dbReference type="GO" id="GO:0050821">
    <property type="term" value="P:protein stabilization"/>
    <property type="evidence" value="ECO:0007669"/>
    <property type="project" value="TreeGrafter"/>
</dbReference>
<dbReference type="SMART" id="SM00935">
    <property type="entry name" value="OmpH"/>
    <property type="match status" value="1"/>
</dbReference>
<keyword evidence="2" id="KW-0732">Signal</keyword>
<dbReference type="InterPro" id="IPR005632">
    <property type="entry name" value="Chaperone_Skp"/>
</dbReference>